<evidence type="ECO:0000313" key="2">
    <source>
        <dbReference type="Proteomes" id="UP001243375"/>
    </source>
</evidence>
<sequence>MSAPPASSVYSNDDAQTLAPSEASLNRRWYTQIQQWTHRLPPDRDQDHHHEEDEGTVGGRRDSVHQGRRGRDEEGTEAGTVGPGHSISRRASREYMKEQIKVQESERRRESKAVASERVEVLPSTVTGQPKSTIRTERRTKSINNKLAEPSRAKTSLQQPPHGQHRHPTIILSLDENEVPQTPKPKRGRRPPTPYHPPSDLALSEVPEEEESVFTVHHEELIGREPSRSEKERDVVAPITTATITGSRSSVIATTTTARKRYPLPPPSVAQTQPVKQRSSSKAPRSSKSSRPATTITSATNSKNPAHPTRHTTPLESSTTIVLPITAGKSTTSTTDDASFPPLPPHHEEEMTVLPEDSISHVGVGIDRPLPPPPPMMRSRRSREKIRGRDKKRAADRGRRPESPATSSSDSITTESSRTGRSRQSSSSGSDMDSTLSASERGKSKPSYRRNARDSPSWSLPPPFPITRLPVNGARTIKRMSYEFPPPSDPRLLAGQPVPRLTSPPLPPPPLQTSYNLLRPLVASPSSQQLSPGMHLPMLINGGSNVPQLGPHNQQMLMCGNAHWLPAAVSAHHLHGPSSTYTSPITHAQQRYGGAAYPQYPDRLGGTSSPLPPMRRGSLGGVMPLPSMITGQQGRAQDRMTSRRPSRAASLPVQIQERLGGEKRFERQRVGTGGTPQLPGPNMKPRRAERGTSAAPVLSNPLAQARTPVQGVKNATLRAGGNIGVVQNGTGRANVAAPALRTRTSRTPRNAPMNLPAPVPRRGAGVVGSGVRRGAEIQGRASARPIVTGRAAGARTGVIGRAVGNAGGPGGNLRVAKAAAAGNGGGGWVQGLLPPYGRKT</sequence>
<proteinExistence type="predicted"/>
<organism evidence="1 2">
    <name type="scientific">Naganishia vaughanmartiniae</name>
    <dbReference type="NCBI Taxonomy" id="1424756"/>
    <lineage>
        <taxon>Eukaryota</taxon>
        <taxon>Fungi</taxon>
        <taxon>Dikarya</taxon>
        <taxon>Basidiomycota</taxon>
        <taxon>Agaricomycotina</taxon>
        <taxon>Tremellomycetes</taxon>
        <taxon>Filobasidiales</taxon>
        <taxon>Filobasidiaceae</taxon>
        <taxon>Naganishia</taxon>
    </lineage>
</organism>
<keyword evidence="2" id="KW-1185">Reference proteome</keyword>
<dbReference type="Proteomes" id="UP001243375">
    <property type="component" value="Unassembled WGS sequence"/>
</dbReference>
<comment type="caution">
    <text evidence="1">The sequence shown here is derived from an EMBL/GenBank/DDBJ whole genome shotgun (WGS) entry which is preliminary data.</text>
</comment>
<dbReference type="EMBL" id="JASBWU010000018">
    <property type="protein sequence ID" value="KAJ9114673.1"/>
    <property type="molecule type" value="Genomic_DNA"/>
</dbReference>
<gene>
    <name evidence="1" type="ORF">QFC22_005549</name>
</gene>
<reference evidence="1" key="1">
    <citation type="submission" date="2023-04" db="EMBL/GenBank/DDBJ databases">
        <title>Draft Genome sequencing of Naganishia species isolated from polar environments using Oxford Nanopore Technology.</title>
        <authorList>
            <person name="Leo P."/>
            <person name="Venkateswaran K."/>
        </authorList>
    </citation>
    <scope>NUCLEOTIDE SEQUENCE</scope>
    <source>
        <strain evidence="1">MNA-CCFEE 5425</strain>
    </source>
</reference>
<name>A0ACC2WT54_9TREE</name>
<evidence type="ECO:0000313" key="1">
    <source>
        <dbReference type="EMBL" id="KAJ9114673.1"/>
    </source>
</evidence>
<protein>
    <submittedName>
        <fullName evidence="1">Uncharacterized protein</fullName>
    </submittedName>
</protein>
<accession>A0ACC2WT54</accession>